<dbReference type="RefSeq" id="WP_241938348.1">
    <property type="nucleotide sequence ID" value="NZ_JALBGC010000008.1"/>
</dbReference>
<name>A0A9X1VK46_9BACT</name>
<keyword evidence="2" id="KW-1185">Reference proteome</keyword>
<evidence type="ECO:0000313" key="2">
    <source>
        <dbReference type="Proteomes" id="UP001139193"/>
    </source>
</evidence>
<accession>A0A9X1VK46</accession>
<dbReference type="EMBL" id="JALBGC010000008">
    <property type="protein sequence ID" value="MCI1190138.1"/>
    <property type="molecule type" value="Genomic_DNA"/>
</dbReference>
<sequence>MQLMLNFPRPLVSTLLCGIMLFGCKSTETPQPAPIASTIKVSISEAGAPPYDLNEARVVSANYQTGGSSLSISGKLNNGKQLLLDFSRAGTPTAYTTNALEGTLDGTTGTNSIGATTYNTQTRTVTGNFRSTFPVVGEVSGSFSGITVQ</sequence>
<protein>
    <submittedName>
        <fullName evidence="1">Uncharacterized protein</fullName>
    </submittedName>
</protein>
<evidence type="ECO:0000313" key="1">
    <source>
        <dbReference type="EMBL" id="MCI1190138.1"/>
    </source>
</evidence>
<dbReference type="Proteomes" id="UP001139193">
    <property type="component" value="Unassembled WGS sequence"/>
</dbReference>
<reference evidence="1" key="1">
    <citation type="submission" date="2022-03" db="EMBL/GenBank/DDBJ databases">
        <title>Bacterial whole genome sequence for Hymenobacter sp. DH14.</title>
        <authorList>
            <person name="Le V."/>
        </authorList>
    </citation>
    <scope>NUCLEOTIDE SEQUENCE</scope>
    <source>
        <strain evidence="1">DH14</strain>
    </source>
</reference>
<comment type="caution">
    <text evidence="1">The sequence shown here is derived from an EMBL/GenBank/DDBJ whole genome shotgun (WGS) entry which is preliminary data.</text>
</comment>
<gene>
    <name evidence="1" type="ORF">MON38_22155</name>
</gene>
<proteinExistence type="predicted"/>
<dbReference type="AlphaFoldDB" id="A0A9X1VK46"/>
<organism evidence="1 2">
    <name type="scientific">Hymenobacter cyanobacteriorum</name>
    <dbReference type="NCBI Taxonomy" id="2926463"/>
    <lineage>
        <taxon>Bacteria</taxon>
        <taxon>Pseudomonadati</taxon>
        <taxon>Bacteroidota</taxon>
        <taxon>Cytophagia</taxon>
        <taxon>Cytophagales</taxon>
        <taxon>Hymenobacteraceae</taxon>
        <taxon>Hymenobacter</taxon>
    </lineage>
</organism>